<organism evidence="1">
    <name type="scientific">Caldithrix abyssi</name>
    <dbReference type="NCBI Taxonomy" id="187145"/>
    <lineage>
        <taxon>Bacteria</taxon>
        <taxon>Pseudomonadati</taxon>
        <taxon>Calditrichota</taxon>
        <taxon>Calditrichia</taxon>
        <taxon>Calditrichales</taxon>
        <taxon>Calditrichaceae</taxon>
        <taxon>Caldithrix</taxon>
    </lineage>
</organism>
<evidence type="ECO:0000313" key="1">
    <source>
        <dbReference type="EMBL" id="HED10071.1"/>
    </source>
</evidence>
<dbReference type="Gene3D" id="2.40.50.100">
    <property type="match status" value="1"/>
</dbReference>
<gene>
    <name evidence="1" type="ORF">ENJ10_05250</name>
</gene>
<dbReference type="InterPro" id="IPR011053">
    <property type="entry name" value="Single_hybrid_motif"/>
</dbReference>
<protein>
    <submittedName>
        <fullName evidence="1">HlyD family efflux transporter periplasmic adaptor subunit</fullName>
    </submittedName>
</protein>
<reference evidence="1" key="1">
    <citation type="journal article" date="2020" name="mSystems">
        <title>Genome- and Community-Level Interaction Insights into Carbon Utilization and Element Cycling Functions of Hydrothermarchaeota in Hydrothermal Sediment.</title>
        <authorList>
            <person name="Zhou Z."/>
            <person name="Liu Y."/>
            <person name="Xu W."/>
            <person name="Pan J."/>
            <person name="Luo Z.H."/>
            <person name="Li M."/>
        </authorList>
    </citation>
    <scope>NUCLEOTIDE SEQUENCE [LARGE SCALE GENOMIC DNA]</scope>
    <source>
        <strain evidence="1">HyVt-456</strain>
    </source>
</reference>
<dbReference type="Proteomes" id="UP000886005">
    <property type="component" value="Unassembled WGS sequence"/>
</dbReference>
<comment type="caution">
    <text evidence="1">The sequence shown here is derived from an EMBL/GenBank/DDBJ whole genome shotgun (WGS) entry which is preliminary data.</text>
</comment>
<dbReference type="EMBL" id="DRLD01000147">
    <property type="protein sequence ID" value="HED10071.1"/>
    <property type="molecule type" value="Genomic_DNA"/>
</dbReference>
<dbReference type="AlphaFoldDB" id="A0A7V1LL85"/>
<dbReference type="PROSITE" id="PS51257">
    <property type="entry name" value="PROKAR_LIPOPROTEIN"/>
    <property type="match status" value="1"/>
</dbReference>
<proteinExistence type="predicted"/>
<sequence>MKYLLLFVPIALLACAEHTPPGHARVKKAPLHQEVHITHSTRPVTVSLYGYINYLYDSTLVSPVAATPISISVNPGERVHRGHLLLTYWSRYQGYDYTPLEIRAPFSGVVSSIYAQINQPVQAGEELIRLLENQYLKMNIPVNPVLKDFFRNDQPATVQIDEHTLDGFVRFYKRRSQSLELFFNNPHLIKPPIGLIKTDIFLGEQKGSFIPSALFSSTDSLQAYIPELGPVEIVALGRSDSLSWIYPNLAGIDTLIISPGAEPPATVD</sequence>
<dbReference type="CDD" id="cd06850">
    <property type="entry name" value="biotinyl_domain"/>
    <property type="match status" value="1"/>
</dbReference>
<dbReference type="SUPFAM" id="SSF51230">
    <property type="entry name" value="Single hybrid motif"/>
    <property type="match status" value="1"/>
</dbReference>
<name>A0A7V1LL85_CALAY</name>
<accession>A0A7V1LL85</accession>